<reference evidence="1 2" key="1">
    <citation type="submission" date="2024-02" db="EMBL/GenBank/DDBJ databases">
        <authorList>
            <person name="Daric V."/>
            <person name="Darras S."/>
        </authorList>
    </citation>
    <scope>NUCLEOTIDE SEQUENCE [LARGE SCALE GENOMIC DNA]</scope>
</reference>
<name>A0ABP0GAP2_CLALP</name>
<dbReference type="Proteomes" id="UP001642483">
    <property type="component" value="Unassembled WGS sequence"/>
</dbReference>
<comment type="caution">
    <text evidence="1">The sequence shown here is derived from an EMBL/GenBank/DDBJ whole genome shotgun (WGS) entry which is preliminary data.</text>
</comment>
<organism evidence="1 2">
    <name type="scientific">Clavelina lepadiformis</name>
    <name type="common">Light-bulb sea squirt</name>
    <name type="synonym">Ascidia lepadiformis</name>
    <dbReference type="NCBI Taxonomy" id="159417"/>
    <lineage>
        <taxon>Eukaryota</taxon>
        <taxon>Metazoa</taxon>
        <taxon>Chordata</taxon>
        <taxon>Tunicata</taxon>
        <taxon>Ascidiacea</taxon>
        <taxon>Aplousobranchia</taxon>
        <taxon>Clavelinidae</taxon>
        <taxon>Clavelina</taxon>
    </lineage>
</organism>
<keyword evidence="2" id="KW-1185">Reference proteome</keyword>
<dbReference type="EMBL" id="CAWYQH010000108">
    <property type="protein sequence ID" value="CAK8688528.1"/>
    <property type="molecule type" value="Genomic_DNA"/>
</dbReference>
<protein>
    <submittedName>
        <fullName evidence="1">Uncharacterized protein</fullName>
    </submittedName>
</protein>
<gene>
    <name evidence="1" type="ORF">CVLEPA_LOCUS20530</name>
</gene>
<sequence length="56" mass="6636">MVETITALTISHKTVNCLFNIKSPHKPDQIKRVLGWSVERFLLQEEKLEQDTYNYE</sequence>
<evidence type="ECO:0000313" key="1">
    <source>
        <dbReference type="EMBL" id="CAK8688528.1"/>
    </source>
</evidence>
<evidence type="ECO:0000313" key="2">
    <source>
        <dbReference type="Proteomes" id="UP001642483"/>
    </source>
</evidence>
<accession>A0ABP0GAP2</accession>
<proteinExistence type="predicted"/>